<feature type="active site" description="Nucleophile" evidence="5">
    <location>
        <position position="208"/>
    </location>
</feature>
<evidence type="ECO:0000256" key="3">
    <source>
        <dbReference type="ARBA" id="ARBA00022801"/>
    </source>
</evidence>
<sequence>MNSVTQNAAWLNSHLDAIQLVGGFGSWWDFNESPKWIAQQVAGADVDIKWSIGLIPWGATLENAAKGQYNNNYRTLAKDMAAIAGDDDKIHIRLGWEMNGNGWFPWSANGHEKAYVGAFQQFVDTFRSVSDKFVFEWTPNIGSQGMDVASVYPGDKYVDVIGLDFYYNTQWDPKDPVAAFNYFVNQPYGLQWQQDFADAHGKPTAIGEWGVNSDTSGAFIEMAAQWFEDHNITYQNYWNSNADFKGRLSDGQYPNAGKVFQAIFGQGIDPFANDTTVVNRSGGSGVDMLIGHAGNDTLSGGAGNDFLHGRAGDDVLNGGAGNDLLDGGTGADKMTGGTGDDTYRVDNVGDKVIEKAGEGYDTVEASIDFDMAGLNVEALRLTGTADLKAYGSAGADKITGNDGNNVIDGRAGADTMAGGLGDDTYYVDNVGDKVIEAQYEGNDTIYASVSYNLAGTFVESLHLTGTADLTATGNSQDNALYGNAGNNVLDGKAGADLMVGGFGNDTYYVDHLGDRVVENAGEGNDTVYASVNFDLAGTNVETLRLTGKADLSGFGSDGADSLFGNAGNNVLDGRGGADVMTGGAGDDIYYVDNVGDKVIELQGKAQGNDTVYASVSYNLAGTFVETLALTGTANINATGNSQANTLIGNSGNNVLNGMGGDDILTGGGGNDKFVFTKAGHATITDFGAGDTLDLAGLLKGGKVATVTQDHDGVMVTIDSGSSVLLEGLDMAHLLKTDTGFHFV</sequence>
<dbReference type="InterPro" id="IPR017853">
    <property type="entry name" value="GH"/>
</dbReference>
<keyword evidence="8" id="KW-1185">Reference proteome</keyword>
<dbReference type="PROSITE" id="PS00330">
    <property type="entry name" value="HEMOLYSIN_CALCIUM"/>
    <property type="match status" value="2"/>
</dbReference>
<dbReference type="InterPro" id="IPR050557">
    <property type="entry name" value="RTX_toxin/Mannuronan_C5-epim"/>
</dbReference>
<dbReference type="InterPro" id="IPR018511">
    <property type="entry name" value="Hemolysin-typ_Ca-bd_CS"/>
</dbReference>
<keyword evidence="3 5" id="KW-0378">Hydrolase</keyword>
<protein>
    <recommendedName>
        <fullName evidence="6">GH26 domain-containing protein</fullName>
    </recommendedName>
</protein>
<evidence type="ECO:0000256" key="4">
    <source>
        <dbReference type="ARBA" id="ARBA00023295"/>
    </source>
</evidence>
<evidence type="ECO:0000259" key="6">
    <source>
        <dbReference type="PROSITE" id="PS51764"/>
    </source>
</evidence>
<evidence type="ECO:0000256" key="5">
    <source>
        <dbReference type="PROSITE-ProRule" id="PRU01100"/>
    </source>
</evidence>
<feature type="active site" description="Proton donor" evidence="5">
    <location>
        <position position="97"/>
    </location>
</feature>
<dbReference type="SUPFAM" id="SSF51445">
    <property type="entry name" value="(Trans)glycosidases"/>
    <property type="match status" value="1"/>
</dbReference>
<feature type="domain" description="GH26" evidence="6">
    <location>
        <begin position="1"/>
        <end position="281"/>
    </location>
</feature>
<comment type="similarity">
    <text evidence="5">Belongs to the glycosyl hydrolase 26 family.</text>
</comment>
<dbReference type="PANTHER" id="PTHR38340">
    <property type="entry name" value="S-LAYER PROTEIN"/>
    <property type="match status" value="1"/>
</dbReference>
<dbReference type="EMBL" id="JAHXZN010000003">
    <property type="protein sequence ID" value="MBW6531380.1"/>
    <property type="molecule type" value="Genomic_DNA"/>
</dbReference>
<dbReference type="PROSITE" id="PS51764">
    <property type="entry name" value="GH26"/>
    <property type="match status" value="1"/>
</dbReference>
<dbReference type="Gene3D" id="3.20.20.80">
    <property type="entry name" value="Glycosidases"/>
    <property type="match status" value="1"/>
</dbReference>
<comment type="subcellular location">
    <subcellularLocation>
        <location evidence="1">Secreted</location>
    </subcellularLocation>
</comment>
<evidence type="ECO:0000313" key="7">
    <source>
        <dbReference type="EMBL" id="MBW6531380.1"/>
    </source>
</evidence>
<evidence type="ECO:0000256" key="2">
    <source>
        <dbReference type="ARBA" id="ARBA00022525"/>
    </source>
</evidence>
<dbReference type="PANTHER" id="PTHR38340:SF1">
    <property type="entry name" value="S-LAYER PROTEIN"/>
    <property type="match status" value="1"/>
</dbReference>
<dbReference type="InterPro" id="IPR001343">
    <property type="entry name" value="Hemolysn_Ca-bd"/>
</dbReference>
<dbReference type="Gene3D" id="2.150.10.10">
    <property type="entry name" value="Serralysin-like metalloprotease, C-terminal"/>
    <property type="match status" value="3"/>
</dbReference>
<name>A0ABS7BPE2_9SPHN</name>
<evidence type="ECO:0000256" key="1">
    <source>
        <dbReference type="ARBA" id="ARBA00004613"/>
    </source>
</evidence>
<organism evidence="7 8">
    <name type="scientific">Sphingomonas citri</name>
    <dbReference type="NCBI Taxonomy" id="2862499"/>
    <lineage>
        <taxon>Bacteria</taxon>
        <taxon>Pseudomonadati</taxon>
        <taxon>Pseudomonadota</taxon>
        <taxon>Alphaproteobacteria</taxon>
        <taxon>Sphingomonadales</taxon>
        <taxon>Sphingomonadaceae</taxon>
        <taxon>Sphingomonas</taxon>
    </lineage>
</organism>
<accession>A0ABS7BPE2</accession>
<dbReference type="InterPro" id="IPR011049">
    <property type="entry name" value="Serralysin-like_metalloprot_C"/>
</dbReference>
<reference evidence="7 8" key="1">
    <citation type="submission" date="2021-07" db="EMBL/GenBank/DDBJ databases">
        <title>Sphingomonas sp.</title>
        <authorList>
            <person name="Feng G."/>
            <person name="Li J."/>
            <person name="Pan M."/>
        </authorList>
    </citation>
    <scope>NUCLEOTIDE SEQUENCE [LARGE SCALE GENOMIC DNA]</scope>
    <source>
        <strain evidence="7 8">RRHST34</strain>
    </source>
</reference>
<dbReference type="InterPro" id="IPR022790">
    <property type="entry name" value="GH26_dom"/>
</dbReference>
<evidence type="ECO:0000313" key="8">
    <source>
        <dbReference type="Proteomes" id="UP000759103"/>
    </source>
</evidence>
<comment type="caution">
    <text evidence="7">The sequence shown here is derived from an EMBL/GenBank/DDBJ whole genome shotgun (WGS) entry which is preliminary data.</text>
</comment>
<proteinExistence type="inferred from homology"/>
<dbReference type="Pfam" id="PF02156">
    <property type="entry name" value="Glyco_hydro_26"/>
    <property type="match status" value="1"/>
</dbReference>
<keyword evidence="2" id="KW-0964">Secreted</keyword>
<keyword evidence="4 5" id="KW-0326">Glycosidase</keyword>
<dbReference type="PRINTS" id="PR00313">
    <property type="entry name" value="CABNDNGRPT"/>
</dbReference>
<dbReference type="Proteomes" id="UP000759103">
    <property type="component" value="Unassembled WGS sequence"/>
</dbReference>
<gene>
    <name evidence="7" type="ORF">KZ820_11605</name>
</gene>
<dbReference type="SUPFAM" id="SSF51120">
    <property type="entry name" value="beta-Roll"/>
    <property type="match status" value="3"/>
</dbReference>
<dbReference type="Pfam" id="PF00353">
    <property type="entry name" value="HemolysinCabind"/>
    <property type="match status" value="5"/>
</dbReference>